<sequence>MTKKRIHNITQSGFKTPDNYFDSLESNLLSELNLKSKIDTSGFNMPDGYLENFSVSISKEEKEKTKVIPLFNKNTWLSISSIAAVITLLFTLNFSNKEAVTFSSLDNETIESYLLLSDVESAEISTLITDPTVLENAIMEETVSDSALENYLYDDTDIEDYILE</sequence>
<organism evidence="2 3">
    <name type="scientific">Corallibacter vietnamensis</name>
    <dbReference type="NCBI Taxonomy" id="904130"/>
    <lineage>
        <taxon>Bacteria</taxon>
        <taxon>Pseudomonadati</taxon>
        <taxon>Bacteroidota</taxon>
        <taxon>Flavobacteriia</taxon>
        <taxon>Flavobacteriales</taxon>
        <taxon>Flavobacteriaceae</taxon>
        <taxon>Corallibacter</taxon>
    </lineage>
</organism>
<keyword evidence="3" id="KW-1185">Reference proteome</keyword>
<dbReference type="EMBL" id="BAABBI010000002">
    <property type="protein sequence ID" value="GAA3786688.1"/>
    <property type="molecule type" value="Genomic_DNA"/>
</dbReference>
<protein>
    <recommendedName>
        <fullName evidence="4">Anti sigma-E protein RseA N-terminal domain-containing protein</fullName>
    </recommendedName>
</protein>
<dbReference type="Proteomes" id="UP001501456">
    <property type="component" value="Unassembled WGS sequence"/>
</dbReference>
<evidence type="ECO:0000313" key="3">
    <source>
        <dbReference type="Proteomes" id="UP001501456"/>
    </source>
</evidence>
<keyword evidence="1" id="KW-0472">Membrane</keyword>
<keyword evidence="1" id="KW-0812">Transmembrane</keyword>
<keyword evidence="1" id="KW-1133">Transmembrane helix</keyword>
<evidence type="ECO:0000256" key="1">
    <source>
        <dbReference type="SAM" id="Phobius"/>
    </source>
</evidence>
<accession>A0ABP7H6N6</accession>
<dbReference type="RefSeq" id="WP_344729866.1">
    <property type="nucleotide sequence ID" value="NZ_BAABBI010000002.1"/>
</dbReference>
<reference evidence="3" key="1">
    <citation type="journal article" date="2019" name="Int. J. Syst. Evol. Microbiol.">
        <title>The Global Catalogue of Microorganisms (GCM) 10K type strain sequencing project: providing services to taxonomists for standard genome sequencing and annotation.</title>
        <authorList>
            <consortium name="The Broad Institute Genomics Platform"/>
            <consortium name="The Broad Institute Genome Sequencing Center for Infectious Disease"/>
            <person name="Wu L."/>
            <person name="Ma J."/>
        </authorList>
    </citation>
    <scope>NUCLEOTIDE SEQUENCE [LARGE SCALE GENOMIC DNA]</scope>
    <source>
        <strain evidence="3">JCM 17525</strain>
    </source>
</reference>
<gene>
    <name evidence="2" type="ORF">GCM10022271_19060</name>
</gene>
<proteinExistence type="predicted"/>
<feature type="transmembrane region" description="Helical" evidence="1">
    <location>
        <begin position="76"/>
        <end position="94"/>
    </location>
</feature>
<name>A0ABP7H6N6_9FLAO</name>
<comment type="caution">
    <text evidence="2">The sequence shown here is derived from an EMBL/GenBank/DDBJ whole genome shotgun (WGS) entry which is preliminary data.</text>
</comment>
<evidence type="ECO:0000313" key="2">
    <source>
        <dbReference type="EMBL" id="GAA3786688.1"/>
    </source>
</evidence>
<evidence type="ECO:0008006" key="4">
    <source>
        <dbReference type="Google" id="ProtNLM"/>
    </source>
</evidence>